<reference evidence="7 8" key="1">
    <citation type="journal article" date="2023" name="Insect Mol. Biol.">
        <title>Genome sequencing provides insights into the evolution of gene families encoding plant cell wall-degrading enzymes in longhorned beetles.</title>
        <authorList>
            <person name="Shin N.R."/>
            <person name="Okamura Y."/>
            <person name="Kirsch R."/>
            <person name="Pauchet Y."/>
        </authorList>
    </citation>
    <scope>NUCLEOTIDE SEQUENCE [LARGE SCALE GENOMIC DNA]</scope>
    <source>
        <strain evidence="7">EAD_L_NR</strain>
    </source>
</reference>
<evidence type="ECO:0000256" key="2">
    <source>
        <dbReference type="ARBA" id="ARBA00022771"/>
    </source>
</evidence>
<dbReference type="SMART" id="SM00980">
    <property type="entry name" value="THAP"/>
    <property type="match status" value="1"/>
</dbReference>
<dbReference type="SUPFAM" id="SSF57716">
    <property type="entry name" value="Glucocorticoid receptor-like (DNA-binding domain)"/>
    <property type="match status" value="1"/>
</dbReference>
<evidence type="ECO:0000256" key="1">
    <source>
        <dbReference type="ARBA" id="ARBA00022723"/>
    </source>
</evidence>
<evidence type="ECO:0000256" key="4">
    <source>
        <dbReference type="ARBA" id="ARBA00023125"/>
    </source>
</evidence>
<keyword evidence="3" id="KW-0862">Zinc</keyword>
<keyword evidence="2 5" id="KW-0863">Zinc-finger</keyword>
<dbReference type="EMBL" id="JANEYG010000104">
    <property type="protein sequence ID" value="KAJ8913020.1"/>
    <property type="molecule type" value="Genomic_DNA"/>
</dbReference>
<dbReference type="PROSITE" id="PS50950">
    <property type="entry name" value="ZF_THAP"/>
    <property type="match status" value="1"/>
</dbReference>
<accession>A0AAV8VFV7</accession>
<dbReference type="Pfam" id="PF05485">
    <property type="entry name" value="THAP"/>
    <property type="match status" value="1"/>
</dbReference>
<keyword evidence="1" id="KW-0479">Metal-binding</keyword>
<comment type="caution">
    <text evidence="7">The sequence shown here is derived from an EMBL/GenBank/DDBJ whole genome shotgun (WGS) entry which is preliminary data.</text>
</comment>
<dbReference type="AlphaFoldDB" id="A0AAV8VFV7"/>
<dbReference type="InterPro" id="IPR006612">
    <property type="entry name" value="THAP_Znf"/>
</dbReference>
<organism evidence="7 8">
    <name type="scientific">Exocentrus adspersus</name>
    <dbReference type="NCBI Taxonomy" id="1586481"/>
    <lineage>
        <taxon>Eukaryota</taxon>
        <taxon>Metazoa</taxon>
        <taxon>Ecdysozoa</taxon>
        <taxon>Arthropoda</taxon>
        <taxon>Hexapoda</taxon>
        <taxon>Insecta</taxon>
        <taxon>Pterygota</taxon>
        <taxon>Neoptera</taxon>
        <taxon>Endopterygota</taxon>
        <taxon>Coleoptera</taxon>
        <taxon>Polyphaga</taxon>
        <taxon>Cucujiformia</taxon>
        <taxon>Chrysomeloidea</taxon>
        <taxon>Cerambycidae</taxon>
        <taxon>Lamiinae</taxon>
        <taxon>Acanthocinini</taxon>
        <taxon>Exocentrus</taxon>
    </lineage>
</organism>
<feature type="domain" description="THAP-type" evidence="6">
    <location>
        <begin position="33"/>
        <end position="107"/>
    </location>
</feature>
<sequence length="158" mass="18064">MALISRWIVYTCKTVWCILIWHWYHQYNVSGTMKCCFVPGCKSGYKSSKGIKASIFSAPKNLEILEKWRRAIPRGDKVLSEQHFVCELHFHSEDVIRYKEIVLPDGNITLYKENETIFISVPSTSALLVADEVTESAIVVQVSGFETLKMELDTLVTD</sequence>
<keyword evidence="4 5" id="KW-0238">DNA-binding</keyword>
<dbReference type="GO" id="GO:0008270">
    <property type="term" value="F:zinc ion binding"/>
    <property type="evidence" value="ECO:0007669"/>
    <property type="project" value="UniProtKB-KW"/>
</dbReference>
<keyword evidence="8" id="KW-1185">Reference proteome</keyword>
<evidence type="ECO:0000259" key="6">
    <source>
        <dbReference type="PROSITE" id="PS50950"/>
    </source>
</evidence>
<name>A0AAV8VFV7_9CUCU</name>
<gene>
    <name evidence="7" type="ORF">NQ315_002035</name>
</gene>
<evidence type="ECO:0000313" key="7">
    <source>
        <dbReference type="EMBL" id="KAJ8913020.1"/>
    </source>
</evidence>
<dbReference type="Proteomes" id="UP001159042">
    <property type="component" value="Unassembled WGS sequence"/>
</dbReference>
<protein>
    <recommendedName>
        <fullName evidence="6">THAP-type domain-containing protein</fullName>
    </recommendedName>
</protein>
<evidence type="ECO:0000313" key="8">
    <source>
        <dbReference type="Proteomes" id="UP001159042"/>
    </source>
</evidence>
<evidence type="ECO:0000256" key="5">
    <source>
        <dbReference type="PROSITE-ProRule" id="PRU00309"/>
    </source>
</evidence>
<dbReference type="GO" id="GO:0003677">
    <property type="term" value="F:DNA binding"/>
    <property type="evidence" value="ECO:0007669"/>
    <property type="project" value="UniProtKB-UniRule"/>
</dbReference>
<evidence type="ECO:0000256" key="3">
    <source>
        <dbReference type="ARBA" id="ARBA00022833"/>
    </source>
</evidence>
<proteinExistence type="predicted"/>